<dbReference type="Gene3D" id="3.40.470.10">
    <property type="entry name" value="Uracil-DNA glycosylase-like domain"/>
    <property type="match status" value="1"/>
</dbReference>
<evidence type="ECO:0000313" key="6">
    <source>
        <dbReference type="EMBL" id="PSK51758.1"/>
    </source>
</evidence>
<dbReference type="InterPro" id="IPR015637">
    <property type="entry name" value="MUG/TDG"/>
</dbReference>
<feature type="compositionally biased region" description="Basic and acidic residues" evidence="4">
    <location>
        <begin position="24"/>
        <end position="47"/>
    </location>
</feature>
<evidence type="ECO:0000313" key="7">
    <source>
        <dbReference type="Proteomes" id="UP000243723"/>
    </source>
</evidence>
<evidence type="ECO:0000259" key="5">
    <source>
        <dbReference type="Pfam" id="PF03167"/>
    </source>
</evidence>
<feature type="compositionally biased region" description="Polar residues" evidence="4">
    <location>
        <begin position="98"/>
        <end position="114"/>
    </location>
</feature>
<dbReference type="AlphaFoldDB" id="A0A2P7ZU70"/>
<dbReference type="PANTHER" id="PTHR12159:SF9">
    <property type="entry name" value="G_T MISMATCH-SPECIFIC THYMINE DNA GLYCOSYLASE"/>
    <property type="match status" value="1"/>
</dbReference>
<dbReference type="GO" id="GO:0008263">
    <property type="term" value="F:pyrimidine-specific mismatch base pair DNA N-glycosylase activity"/>
    <property type="evidence" value="ECO:0007669"/>
    <property type="project" value="TreeGrafter"/>
</dbReference>
<protein>
    <recommendedName>
        <fullName evidence="5">Uracil-DNA glycosylase-like domain-containing protein</fullName>
    </recommendedName>
</protein>
<dbReference type="GO" id="GO:0006285">
    <property type="term" value="P:base-excision repair, AP site formation"/>
    <property type="evidence" value="ECO:0007669"/>
    <property type="project" value="InterPro"/>
</dbReference>
<feature type="compositionally biased region" description="Basic and acidic residues" evidence="4">
    <location>
        <begin position="336"/>
        <end position="351"/>
    </location>
</feature>
<gene>
    <name evidence="6" type="ORF">B9Z65_3025</name>
</gene>
<feature type="region of interest" description="Disordered" evidence="4">
    <location>
        <begin position="1"/>
        <end position="127"/>
    </location>
</feature>
<feature type="domain" description="Uracil-DNA glycosylase-like" evidence="5">
    <location>
        <begin position="142"/>
        <end position="309"/>
    </location>
</feature>
<sequence>MPSTRAGSKRKRSEPLAESNDNDSNIKSEDSTSMKKTSETFKDDLRRFRFSPTTENAAIAHNPSPSKSPADRSTIKTRSTPLRERQTNHFTPIDSPLHPTTSPSKPCKSATTYPRKSPSKRSSGYAPPSTYAHLPLLTDVITPNLICLFVGTNPGIRTATSGHAYAHPSNLFWRLLHSSGCTDRRLPPTEDVNLPRLYAMGNTNIVSRPTRNGGELSKAEMAAGTPILEEKVRRFRPEAVCVVGKGIWEAIWRWRHGRALGKGEFEYGWQEGRMGAVEGQWEGAWVYVTSSTSGLAASLGPKEKEEIWRPFGKWVRERREERVRNGVENPVWEGETRFVNKEKDKEEHGRSYETGSLMKPPR</sequence>
<dbReference type="STRING" id="40998.A0A2P7ZU70"/>
<dbReference type="SUPFAM" id="SSF52141">
    <property type="entry name" value="Uracil-DNA glycosylase-like"/>
    <property type="match status" value="1"/>
</dbReference>
<dbReference type="Proteomes" id="UP000243723">
    <property type="component" value="Unassembled WGS sequence"/>
</dbReference>
<dbReference type="PANTHER" id="PTHR12159">
    <property type="entry name" value="G/T AND G/U MISMATCH-SPECIFIC DNA GLYCOSYLASE"/>
    <property type="match status" value="1"/>
</dbReference>
<dbReference type="InterPro" id="IPR036895">
    <property type="entry name" value="Uracil-DNA_glycosylase-like_sf"/>
</dbReference>
<dbReference type="EMBL" id="NHZQ01000121">
    <property type="protein sequence ID" value="PSK51758.1"/>
    <property type="molecule type" value="Genomic_DNA"/>
</dbReference>
<name>A0A2P7ZU70_9PEZI</name>
<evidence type="ECO:0000256" key="4">
    <source>
        <dbReference type="SAM" id="MobiDB-lite"/>
    </source>
</evidence>
<organism evidence="6 7">
    <name type="scientific">Elsinoe australis</name>
    <dbReference type="NCBI Taxonomy" id="40998"/>
    <lineage>
        <taxon>Eukaryota</taxon>
        <taxon>Fungi</taxon>
        <taxon>Dikarya</taxon>
        <taxon>Ascomycota</taxon>
        <taxon>Pezizomycotina</taxon>
        <taxon>Dothideomycetes</taxon>
        <taxon>Dothideomycetidae</taxon>
        <taxon>Myriangiales</taxon>
        <taxon>Elsinoaceae</taxon>
        <taxon>Elsinoe</taxon>
    </lineage>
</organism>
<reference evidence="6 7" key="1">
    <citation type="submission" date="2017-05" db="EMBL/GenBank/DDBJ databases">
        <title>Draft genome sequence of Elsinoe australis.</title>
        <authorList>
            <person name="Cheng Q."/>
        </authorList>
    </citation>
    <scope>NUCLEOTIDE SEQUENCE [LARGE SCALE GENOMIC DNA]</scope>
    <source>
        <strain evidence="6 7">NL1</strain>
    </source>
</reference>
<evidence type="ECO:0000256" key="1">
    <source>
        <dbReference type="ARBA" id="ARBA00022763"/>
    </source>
</evidence>
<dbReference type="OrthoDB" id="565731at2759"/>
<keyword evidence="1" id="KW-0227">DNA damage</keyword>
<evidence type="ECO:0000256" key="2">
    <source>
        <dbReference type="ARBA" id="ARBA00022801"/>
    </source>
</evidence>
<evidence type="ECO:0000256" key="3">
    <source>
        <dbReference type="ARBA" id="ARBA00023204"/>
    </source>
</evidence>
<dbReference type="Pfam" id="PF03167">
    <property type="entry name" value="UDG"/>
    <property type="match status" value="1"/>
</dbReference>
<keyword evidence="3" id="KW-0234">DNA repair</keyword>
<proteinExistence type="predicted"/>
<dbReference type="CDD" id="cd10028">
    <property type="entry name" value="UDG-F2_TDG_MUG"/>
    <property type="match status" value="1"/>
</dbReference>
<dbReference type="GO" id="GO:0004844">
    <property type="term" value="F:uracil DNA N-glycosylase activity"/>
    <property type="evidence" value="ECO:0007669"/>
    <property type="project" value="TreeGrafter"/>
</dbReference>
<keyword evidence="2" id="KW-0378">Hydrolase</keyword>
<feature type="region of interest" description="Disordered" evidence="4">
    <location>
        <begin position="336"/>
        <end position="362"/>
    </location>
</feature>
<dbReference type="InterPro" id="IPR005122">
    <property type="entry name" value="Uracil-DNA_glycosylase-like"/>
</dbReference>
<comment type="caution">
    <text evidence="6">The sequence shown here is derived from an EMBL/GenBank/DDBJ whole genome shotgun (WGS) entry which is preliminary data.</text>
</comment>
<keyword evidence="7" id="KW-1185">Reference proteome</keyword>
<dbReference type="FunFam" id="3.40.470.10:FF:000010">
    <property type="entry name" value="G/U mismatch-specific DNA glycosylase"/>
    <property type="match status" value="1"/>
</dbReference>
<accession>A0A2P7ZU70</accession>